<dbReference type="Gene3D" id="1.10.10.60">
    <property type="entry name" value="Homeodomain-like"/>
    <property type="match status" value="1"/>
</dbReference>
<organism evidence="5 6">
    <name type="scientific">Dyella acidisoli</name>
    <dbReference type="NCBI Taxonomy" id="1867834"/>
    <lineage>
        <taxon>Bacteria</taxon>
        <taxon>Pseudomonadati</taxon>
        <taxon>Pseudomonadota</taxon>
        <taxon>Gammaproteobacteria</taxon>
        <taxon>Lysobacterales</taxon>
        <taxon>Rhodanobacteraceae</taxon>
        <taxon>Dyella</taxon>
    </lineage>
</organism>
<evidence type="ECO:0000256" key="1">
    <source>
        <dbReference type="ARBA" id="ARBA00023015"/>
    </source>
</evidence>
<dbReference type="CDD" id="cd00130">
    <property type="entry name" value="PAS"/>
    <property type="match status" value="1"/>
</dbReference>
<dbReference type="InterPro" id="IPR035965">
    <property type="entry name" value="PAS-like_dom_sf"/>
</dbReference>
<keyword evidence="2" id="KW-0238">DNA-binding</keyword>
<dbReference type="PROSITE" id="PS00041">
    <property type="entry name" value="HTH_ARAC_FAMILY_1"/>
    <property type="match status" value="1"/>
</dbReference>
<dbReference type="Gene3D" id="3.30.450.20">
    <property type="entry name" value="PAS domain"/>
    <property type="match status" value="1"/>
</dbReference>
<dbReference type="Proteomes" id="UP001156670">
    <property type="component" value="Unassembled WGS sequence"/>
</dbReference>
<dbReference type="InterPro" id="IPR050204">
    <property type="entry name" value="AraC_XylS_family_regulators"/>
</dbReference>
<dbReference type="Pfam" id="PF12833">
    <property type="entry name" value="HTH_18"/>
    <property type="match status" value="1"/>
</dbReference>
<gene>
    <name evidence="5" type="ORF">GCM10007901_39160</name>
</gene>
<dbReference type="InterPro" id="IPR009057">
    <property type="entry name" value="Homeodomain-like_sf"/>
</dbReference>
<dbReference type="Pfam" id="PF08448">
    <property type="entry name" value="PAS_4"/>
    <property type="match status" value="1"/>
</dbReference>
<name>A0ABQ5XX67_9GAMM</name>
<dbReference type="SUPFAM" id="SSF55785">
    <property type="entry name" value="PYP-like sensor domain (PAS domain)"/>
    <property type="match status" value="1"/>
</dbReference>
<reference evidence="6" key="1">
    <citation type="journal article" date="2019" name="Int. J. Syst. Evol. Microbiol.">
        <title>The Global Catalogue of Microorganisms (GCM) 10K type strain sequencing project: providing services to taxonomists for standard genome sequencing and annotation.</title>
        <authorList>
            <consortium name="The Broad Institute Genomics Platform"/>
            <consortium name="The Broad Institute Genome Sequencing Center for Infectious Disease"/>
            <person name="Wu L."/>
            <person name="Ma J."/>
        </authorList>
    </citation>
    <scope>NUCLEOTIDE SEQUENCE [LARGE SCALE GENOMIC DNA]</scope>
    <source>
        <strain evidence="6">NBRC 111980</strain>
    </source>
</reference>
<comment type="caution">
    <text evidence="5">The sequence shown here is derived from an EMBL/GenBank/DDBJ whole genome shotgun (WGS) entry which is preliminary data.</text>
</comment>
<keyword evidence="3" id="KW-0804">Transcription</keyword>
<protein>
    <submittedName>
        <fullName evidence="5">Transcriptional regulator</fullName>
    </submittedName>
</protein>
<dbReference type="SUPFAM" id="SSF46689">
    <property type="entry name" value="Homeodomain-like"/>
    <property type="match status" value="2"/>
</dbReference>
<dbReference type="InterPro" id="IPR018062">
    <property type="entry name" value="HTH_AraC-typ_CS"/>
</dbReference>
<evidence type="ECO:0000313" key="5">
    <source>
        <dbReference type="EMBL" id="GLQ94963.1"/>
    </source>
</evidence>
<evidence type="ECO:0000256" key="3">
    <source>
        <dbReference type="ARBA" id="ARBA00023163"/>
    </source>
</evidence>
<keyword evidence="6" id="KW-1185">Reference proteome</keyword>
<proteinExistence type="predicted"/>
<sequence length="249" mass="28101">MVLPHSISSCDAFLSDITASDVLQAMFDPLQDVVFSIKDRQGRYVLMSEACVKRCGLHRKEEAIGKTAFALFPEPMAQRYARQDEHVFQTGRPMIGSLDLTVYNDGSTGWCLTTKQPLRDRAGTIVGLTCVSRDLVEPSRARMIDSAFADAIDHMREHYAEKLRLEDLARLASVSEAQFERRMKRVFQLSAGQYLIKLRISAAARMLQHSEEPISGIAQQVGFFDQSLLTRAFRRVTGMSPGQYRRTFS</sequence>
<evidence type="ECO:0000256" key="2">
    <source>
        <dbReference type="ARBA" id="ARBA00023125"/>
    </source>
</evidence>
<dbReference type="SMART" id="SM00342">
    <property type="entry name" value="HTH_ARAC"/>
    <property type="match status" value="1"/>
</dbReference>
<dbReference type="RefSeq" id="WP_284322652.1">
    <property type="nucleotide sequence ID" value="NZ_BSOB01000051.1"/>
</dbReference>
<dbReference type="EMBL" id="BSOB01000051">
    <property type="protein sequence ID" value="GLQ94963.1"/>
    <property type="molecule type" value="Genomic_DNA"/>
</dbReference>
<dbReference type="InterPro" id="IPR018060">
    <property type="entry name" value="HTH_AraC"/>
</dbReference>
<evidence type="ECO:0000313" key="6">
    <source>
        <dbReference type="Proteomes" id="UP001156670"/>
    </source>
</evidence>
<accession>A0ABQ5XX67</accession>
<dbReference type="NCBIfam" id="TIGR00229">
    <property type="entry name" value="sensory_box"/>
    <property type="match status" value="1"/>
</dbReference>
<feature type="domain" description="HTH araC/xylS-type" evidence="4">
    <location>
        <begin position="149"/>
        <end position="247"/>
    </location>
</feature>
<dbReference type="InterPro" id="IPR013656">
    <property type="entry name" value="PAS_4"/>
</dbReference>
<evidence type="ECO:0000259" key="4">
    <source>
        <dbReference type="PROSITE" id="PS01124"/>
    </source>
</evidence>
<keyword evidence="1" id="KW-0805">Transcription regulation</keyword>
<dbReference type="PROSITE" id="PS01124">
    <property type="entry name" value="HTH_ARAC_FAMILY_2"/>
    <property type="match status" value="1"/>
</dbReference>
<dbReference type="PANTHER" id="PTHR46796">
    <property type="entry name" value="HTH-TYPE TRANSCRIPTIONAL ACTIVATOR RHAS-RELATED"/>
    <property type="match status" value="1"/>
</dbReference>
<dbReference type="InterPro" id="IPR000014">
    <property type="entry name" value="PAS"/>
</dbReference>
<dbReference type="PANTHER" id="PTHR46796:SF13">
    <property type="entry name" value="HTH-TYPE TRANSCRIPTIONAL ACTIVATOR RHAS"/>
    <property type="match status" value="1"/>
</dbReference>